<accession>A0AAV5AAD0</accession>
<evidence type="ECO:0000313" key="1">
    <source>
        <dbReference type="EMBL" id="GJJ09971.1"/>
    </source>
</evidence>
<protein>
    <recommendedName>
        <fullName evidence="3">BTB domain-containing protein</fullName>
    </recommendedName>
</protein>
<sequence>MAQDRDTCERHPELYMSDGTVILVAGSTLFRIHPDTSHLTKFPLAPTTANLYDGCPVSILDDNSEDLGYFLKATMGLCHFESDQPMSYPMASAILRLSSKYGVQCLRRKAMRHFQRIIPQTYNDIGQKESFDEVFGPDKLEWPHPFQLISLFRECRLRLFLPWTYYIACSLLGFENLVVQYDNGNPNAKDTGIALLGWRSLCAITRNIRNAVIMFSAQDCRADSYCNDAMRLAWMRKAADSVGCQAMAQWGLFTFLAGGTGGLKDEKDFIFNNGRPCLLCTKMWLKQEEDARAAIWSQLPRIFEFPDWKTLQLEQEELRSD</sequence>
<evidence type="ECO:0000313" key="2">
    <source>
        <dbReference type="Proteomes" id="UP001050691"/>
    </source>
</evidence>
<dbReference type="EMBL" id="BPWL01000004">
    <property type="protein sequence ID" value="GJJ09971.1"/>
    <property type="molecule type" value="Genomic_DNA"/>
</dbReference>
<dbReference type="AlphaFoldDB" id="A0AAV5AAD0"/>
<gene>
    <name evidence="1" type="ORF">Clacol_004196</name>
</gene>
<comment type="caution">
    <text evidence="1">The sequence shown here is derived from an EMBL/GenBank/DDBJ whole genome shotgun (WGS) entry which is preliminary data.</text>
</comment>
<name>A0AAV5AAD0_9AGAM</name>
<keyword evidence="2" id="KW-1185">Reference proteome</keyword>
<organism evidence="1 2">
    <name type="scientific">Clathrus columnatus</name>
    <dbReference type="NCBI Taxonomy" id="1419009"/>
    <lineage>
        <taxon>Eukaryota</taxon>
        <taxon>Fungi</taxon>
        <taxon>Dikarya</taxon>
        <taxon>Basidiomycota</taxon>
        <taxon>Agaricomycotina</taxon>
        <taxon>Agaricomycetes</taxon>
        <taxon>Phallomycetidae</taxon>
        <taxon>Phallales</taxon>
        <taxon>Clathraceae</taxon>
        <taxon>Clathrus</taxon>
    </lineage>
</organism>
<reference evidence="1" key="1">
    <citation type="submission" date="2021-10" db="EMBL/GenBank/DDBJ databases">
        <title>De novo Genome Assembly of Clathrus columnatus (Basidiomycota, Fungi) Using Illumina and Nanopore Sequence Data.</title>
        <authorList>
            <person name="Ogiso-Tanaka E."/>
            <person name="Itagaki H."/>
            <person name="Hosoya T."/>
            <person name="Hosaka K."/>
        </authorList>
    </citation>
    <scope>NUCLEOTIDE SEQUENCE</scope>
    <source>
        <strain evidence="1">MO-923</strain>
    </source>
</reference>
<evidence type="ECO:0008006" key="3">
    <source>
        <dbReference type="Google" id="ProtNLM"/>
    </source>
</evidence>
<proteinExistence type="predicted"/>
<dbReference type="Proteomes" id="UP001050691">
    <property type="component" value="Unassembled WGS sequence"/>
</dbReference>